<dbReference type="Pfam" id="PF00620">
    <property type="entry name" value="RhoGAP"/>
    <property type="match status" value="1"/>
</dbReference>
<dbReference type="AlphaFoldDB" id="A0A0B6YFI3"/>
<dbReference type="InterPro" id="IPR008936">
    <property type="entry name" value="Rho_GTPase_activation_prot"/>
</dbReference>
<feature type="domain" description="Rho-GAP" evidence="1">
    <location>
        <begin position="1"/>
        <end position="44"/>
    </location>
</feature>
<organism evidence="2">
    <name type="scientific">Arion vulgaris</name>
    <dbReference type="NCBI Taxonomy" id="1028688"/>
    <lineage>
        <taxon>Eukaryota</taxon>
        <taxon>Metazoa</taxon>
        <taxon>Spiralia</taxon>
        <taxon>Lophotrochozoa</taxon>
        <taxon>Mollusca</taxon>
        <taxon>Gastropoda</taxon>
        <taxon>Heterobranchia</taxon>
        <taxon>Euthyneura</taxon>
        <taxon>Panpulmonata</taxon>
        <taxon>Eupulmonata</taxon>
        <taxon>Stylommatophora</taxon>
        <taxon>Helicina</taxon>
        <taxon>Arionoidea</taxon>
        <taxon>Arionidae</taxon>
        <taxon>Arion</taxon>
    </lineage>
</organism>
<sequence>PDCHKNTFLYICAFLQELLQHSDKNGHEVKFLCTMFGEVMLRQPVTPTSAKVQTPSTKDRRSKLREEEAKKAAFVHHFVNSDVDF</sequence>
<evidence type="ECO:0000259" key="1">
    <source>
        <dbReference type="Pfam" id="PF00620"/>
    </source>
</evidence>
<dbReference type="Gene3D" id="1.10.555.10">
    <property type="entry name" value="Rho GTPase activation protein"/>
    <property type="match status" value="1"/>
</dbReference>
<proteinExistence type="predicted"/>
<accession>A0A0B6YFI3</accession>
<dbReference type="InterPro" id="IPR000198">
    <property type="entry name" value="RhoGAP_dom"/>
</dbReference>
<protein>
    <recommendedName>
        <fullName evidence="1">Rho-GAP domain-containing protein</fullName>
    </recommendedName>
</protein>
<reference evidence="2" key="1">
    <citation type="submission" date="2014-12" db="EMBL/GenBank/DDBJ databases">
        <title>Insight into the proteome of Arion vulgaris.</title>
        <authorList>
            <person name="Aradska J."/>
            <person name="Bulat T."/>
            <person name="Smidak R."/>
            <person name="Sarate P."/>
            <person name="Gangsoo J."/>
            <person name="Sialana F."/>
            <person name="Bilban M."/>
            <person name="Lubec G."/>
        </authorList>
    </citation>
    <scope>NUCLEOTIDE SEQUENCE</scope>
    <source>
        <tissue evidence="2">Skin</tissue>
    </source>
</reference>
<gene>
    <name evidence="2" type="primary">ORF23960</name>
</gene>
<name>A0A0B6YFI3_9EUPU</name>
<dbReference type="GO" id="GO:0007165">
    <property type="term" value="P:signal transduction"/>
    <property type="evidence" value="ECO:0007669"/>
    <property type="project" value="InterPro"/>
</dbReference>
<feature type="non-terminal residue" evidence="2">
    <location>
        <position position="1"/>
    </location>
</feature>
<evidence type="ECO:0000313" key="2">
    <source>
        <dbReference type="EMBL" id="CEK54932.1"/>
    </source>
</evidence>
<dbReference type="SUPFAM" id="SSF48350">
    <property type="entry name" value="GTPase activation domain, GAP"/>
    <property type="match status" value="1"/>
</dbReference>
<dbReference type="EMBL" id="HACG01008067">
    <property type="protein sequence ID" value="CEK54932.1"/>
    <property type="molecule type" value="Transcribed_RNA"/>
</dbReference>